<feature type="transmembrane region" description="Helical" evidence="1">
    <location>
        <begin position="259"/>
        <end position="283"/>
    </location>
</feature>
<feature type="transmembrane region" description="Helical" evidence="1">
    <location>
        <begin position="227"/>
        <end position="247"/>
    </location>
</feature>
<feature type="transmembrane region" description="Helical" evidence="1">
    <location>
        <begin position="126"/>
        <end position="143"/>
    </location>
</feature>
<dbReference type="InterPro" id="IPR007349">
    <property type="entry name" value="DUF418"/>
</dbReference>
<feature type="transmembrane region" description="Helical" evidence="1">
    <location>
        <begin position="72"/>
        <end position="88"/>
    </location>
</feature>
<proteinExistence type="predicted"/>
<dbReference type="Proteomes" id="UP000323994">
    <property type="component" value="Unassembled WGS sequence"/>
</dbReference>
<dbReference type="Pfam" id="PF04235">
    <property type="entry name" value="DUF418"/>
    <property type="match status" value="1"/>
</dbReference>
<dbReference type="OrthoDB" id="9807744at2"/>
<comment type="caution">
    <text evidence="3">The sequence shown here is derived from an EMBL/GenBank/DDBJ whole genome shotgun (WGS) entry which is preliminary data.</text>
</comment>
<gene>
    <name evidence="3" type="ORF">FEM33_16120</name>
</gene>
<keyword evidence="1" id="KW-0812">Transmembrane</keyword>
<dbReference type="PANTHER" id="PTHR30590">
    <property type="entry name" value="INNER MEMBRANE PROTEIN"/>
    <property type="match status" value="1"/>
</dbReference>
<evidence type="ECO:0000313" key="4">
    <source>
        <dbReference type="Proteomes" id="UP000323994"/>
    </source>
</evidence>
<feature type="transmembrane region" description="Helical" evidence="1">
    <location>
        <begin position="100"/>
        <end position="120"/>
    </location>
</feature>
<dbReference type="RefSeq" id="WP_139013035.1">
    <property type="nucleotide sequence ID" value="NZ_VBSN01000049.1"/>
</dbReference>
<protein>
    <submittedName>
        <fullName evidence="3">DUF418 domain-containing protein</fullName>
    </submittedName>
</protein>
<keyword evidence="4" id="KW-1185">Reference proteome</keyword>
<sequence>MTKKLQKGPILTTENHYQRIQVVDVLRGFALFGILLIHSLQKFLNHTTMGLLELGPKNRFVKSSVEFLIEDKFFIIFSLLFGWSFYVMHQSAIRKQIPFIRLYIWRLVILLAIGTFHTLFFESDILQVYAVIGLILIFCRDFSSRNMLALGIMLFLGSIPCIIFREEIWGAIISMKNLGIPLPNKLGYYIFTGRLFTTSSMFVLGLYAGKINLFSNISAKQNLLKKVVIFSCCIFLITLTVLTIGKFTIDLPGHSADKILQVICFALQNISLSCLYVSALTLLYYQTKLMKSLSWLIPLGRIGLTAYLMQSIFFQLYYNLYDGMEMGLPGAMAITLLFFSGQIFFANIWLSRFRFGPVEWIWRSLTSLAAPPK</sequence>
<keyword evidence="1" id="KW-1133">Transmembrane helix</keyword>
<feature type="transmembrane region" description="Helical" evidence="1">
    <location>
        <begin position="330"/>
        <end position="350"/>
    </location>
</feature>
<feature type="transmembrane region" description="Helical" evidence="1">
    <location>
        <begin position="21"/>
        <end position="40"/>
    </location>
</feature>
<dbReference type="PANTHER" id="PTHR30590:SF2">
    <property type="entry name" value="INNER MEMBRANE PROTEIN"/>
    <property type="match status" value="1"/>
</dbReference>
<evidence type="ECO:0000256" key="1">
    <source>
        <dbReference type="SAM" id="Phobius"/>
    </source>
</evidence>
<organism evidence="3 4">
    <name type="scientific">Dyadobacter flavalbus</name>
    <dbReference type="NCBI Taxonomy" id="2579942"/>
    <lineage>
        <taxon>Bacteria</taxon>
        <taxon>Pseudomonadati</taxon>
        <taxon>Bacteroidota</taxon>
        <taxon>Cytophagia</taxon>
        <taxon>Cytophagales</taxon>
        <taxon>Spirosomataceae</taxon>
        <taxon>Dyadobacter</taxon>
    </lineage>
</organism>
<dbReference type="AlphaFoldDB" id="A0A5M8QSM4"/>
<feature type="transmembrane region" description="Helical" evidence="1">
    <location>
        <begin position="295"/>
        <end position="318"/>
    </location>
</feature>
<keyword evidence="1" id="KW-0472">Membrane</keyword>
<dbReference type="InterPro" id="IPR052529">
    <property type="entry name" value="Bact_Transport_Assoc"/>
</dbReference>
<dbReference type="EMBL" id="VBSN01000049">
    <property type="protein sequence ID" value="KAA6438231.1"/>
    <property type="molecule type" value="Genomic_DNA"/>
</dbReference>
<evidence type="ECO:0000259" key="2">
    <source>
        <dbReference type="Pfam" id="PF04235"/>
    </source>
</evidence>
<feature type="domain" description="DUF418" evidence="2">
    <location>
        <begin position="208"/>
        <end position="367"/>
    </location>
</feature>
<feature type="transmembrane region" description="Helical" evidence="1">
    <location>
        <begin position="148"/>
        <end position="166"/>
    </location>
</feature>
<reference evidence="3 4" key="1">
    <citation type="submission" date="2019-05" db="EMBL/GenBank/DDBJ databases">
        <authorList>
            <person name="Qu J.-H."/>
        </authorList>
    </citation>
    <scope>NUCLEOTIDE SEQUENCE [LARGE SCALE GENOMIC DNA]</scope>
    <source>
        <strain evidence="3 4">NS28</strain>
    </source>
</reference>
<feature type="transmembrane region" description="Helical" evidence="1">
    <location>
        <begin position="186"/>
        <end position="207"/>
    </location>
</feature>
<accession>A0A5M8QSM4</accession>
<evidence type="ECO:0000313" key="3">
    <source>
        <dbReference type="EMBL" id="KAA6438231.1"/>
    </source>
</evidence>
<name>A0A5M8QSM4_9BACT</name>